<proteinExistence type="predicted"/>
<evidence type="ECO:0000313" key="3">
    <source>
        <dbReference type="Proteomes" id="UP000199072"/>
    </source>
</evidence>
<accession>A0A1G7K7L8</accession>
<feature type="transmembrane region" description="Helical" evidence="1">
    <location>
        <begin position="93"/>
        <end position="114"/>
    </location>
</feature>
<dbReference type="STRING" id="1391627.SAMN05216464_11625"/>
<keyword evidence="1" id="KW-0472">Membrane</keyword>
<evidence type="ECO:0000313" key="2">
    <source>
        <dbReference type="EMBL" id="SDF33165.1"/>
    </source>
</evidence>
<dbReference type="Proteomes" id="UP000199072">
    <property type="component" value="Unassembled WGS sequence"/>
</dbReference>
<dbReference type="InterPro" id="IPR021215">
    <property type="entry name" value="DUF2752"/>
</dbReference>
<sequence length="127" mass="14552">MLLIKLFKVKFILWLSFMNWLQNHLITCPFKYLTGVDCPGCGFQRSVLALLQGNLQKSFALYPPTIPVLLFLTNSIFSQYLKLDTPKFPLKTVLLILTGSVVLGNYCFKIWILYAHYNASAEATIWV</sequence>
<name>A0A1G7K7L8_9SPHI</name>
<feature type="transmembrane region" description="Helical" evidence="1">
    <location>
        <begin position="61"/>
        <end position="81"/>
    </location>
</feature>
<organism evidence="2 3">
    <name type="scientific">Mucilaginibacter pineti</name>
    <dbReference type="NCBI Taxonomy" id="1391627"/>
    <lineage>
        <taxon>Bacteria</taxon>
        <taxon>Pseudomonadati</taxon>
        <taxon>Bacteroidota</taxon>
        <taxon>Sphingobacteriia</taxon>
        <taxon>Sphingobacteriales</taxon>
        <taxon>Sphingobacteriaceae</taxon>
        <taxon>Mucilaginibacter</taxon>
    </lineage>
</organism>
<keyword evidence="1" id="KW-1133">Transmembrane helix</keyword>
<dbReference type="Pfam" id="PF10825">
    <property type="entry name" value="DUF2752"/>
    <property type="match status" value="1"/>
</dbReference>
<dbReference type="EMBL" id="FNAI01000016">
    <property type="protein sequence ID" value="SDF33165.1"/>
    <property type="molecule type" value="Genomic_DNA"/>
</dbReference>
<gene>
    <name evidence="2" type="ORF">SAMN05216464_11625</name>
</gene>
<reference evidence="2 3" key="1">
    <citation type="submission" date="2016-10" db="EMBL/GenBank/DDBJ databases">
        <authorList>
            <person name="de Groot N.N."/>
        </authorList>
    </citation>
    <scope>NUCLEOTIDE SEQUENCE [LARGE SCALE GENOMIC DNA]</scope>
    <source>
        <strain evidence="2 3">47C3B</strain>
    </source>
</reference>
<keyword evidence="3" id="KW-1185">Reference proteome</keyword>
<evidence type="ECO:0008006" key="4">
    <source>
        <dbReference type="Google" id="ProtNLM"/>
    </source>
</evidence>
<dbReference type="AlphaFoldDB" id="A0A1G7K7L8"/>
<evidence type="ECO:0000256" key="1">
    <source>
        <dbReference type="SAM" id="Phobius"/>
    </source>
</evidence>
<keyword evidence="1" id="KW-0812">Transmembrane</keyword>
<protein>
    <recommendedName>
        <fullName evidence="4">DUF2752 domain-containing protein</fullName>
    </recommendedName>
</protein>